<sequence length="432" mass="49716">MKIKLLLIAACSPVLLFSQKIFTQDVDNFWKTYDKIIKTKDSAQKLSLIQTMYINKGTQGLHDIMKARRYSAQEYIDVIGKYPKFWSSIRSRTLKYKKQAKNVEKSITALKRIYPEAKPANTYFTVGLLRTNGTIMNGNLLIGTESAFADKDVDISEMDKSYPQLKAYFATNPIDSFPFLAAHEYIHTQQKSTIGNNLLTQVVMEGVAEFIASLSMNQKSPTPAIDYGYAHETEIKDVFVKEMFSPYTWNNWIWNATNNRFKMADLGYFMGYALIKKYYDKQADKKSAVKKMIELDYNNQAALSAFVEESGYFEKSVSYYKDEYEKNRPVVVGITEFENGSKNVNPGIRIITLSFSEPMMFFTNFELGPLGKENLMRIEKVLGYSEDKKKLRLQIEKLLPDHQYQIIVGEGFRSVNNLPLKSYLIDFKTALK</sequence>
<name>A0A1T3D9J6_9FLAO</name>
<organism evidence="3">
    <name type="scientific">Elizabethkingia anophelis</name>
    <dbReference type="NCBI Taxonomy" id="1117645"/>
    <lineage>
        <taxon>Bacteria</taxon>
        <taxon>Pseudomonadati</taxon>
        <taxon>Bacteroidota</taxon>
        <taxon>Flavobacteriia</taxon>
        <taxon>Flavobacteriales</taxon>
        <taxon>Weeksellaceae</taxon>
        <taxon>Elizabethkingia</taxon>
    </lineage>
</organism>
<accession>A0A1T3D9J6</accession>
<dbReference type="Proteomes" id="UP000189738">
    <property type="component" value="Chromosome"/>
</dbReference>
<gene>
    <name evidence="2" type="ORF">AYC66_17645</name>
    <name evidence="3" type="ORF">BAY09_10735</name>
</gene>
<dbReference type="GeneID" id="56684103"/>
<protein>
    <recommendedName>
        <fullName evidence="5">DUF2268 domain-containing protein</fullName>
    </recommendedName>
</protein>
<feature type="signal peptide" evidence="1">
    <location>
        <begin position="1"/>
        <end position="23"/>
    </location>
</feature>
<dbReference type="RefSeq" id="WP_009089248.1">
    <property type="nucleotide sequence ID" value="NZ_BQKS01000010.1"/>
</dbReference>
<evidence type="ECO:0000313" key="2">
    <source>
        <dbReference type="EMBL" id="AQX52388.1"/>
    </source>
</evidence>
<keyword evidence="1" id="KW-0732">Signal</keyword>
<reference evidence="3" key="2">
    <citation type="submission" date="2016-06" db="EMBL/GenBank/DDBJ databases">
        <authorList>
            <person name="Nicholson A.C."/>
        </authorList>
    </citation>
    <scope>NUCLEOTIDE SEQUENCE [LARGE SCALE GENOMIC DNA]</scope>
    <source>
        <strain evidence="3">E6809</strain>
    </source>
</reference>
<evidence type="ECO:0000256" key="1">
    <source>
        <dbReference type="SAM" id="SignalP"/>
    </source>
</evidence>
<evidence type="ECO:0000313" key="3">
    <source>
        <dbReference type="EMBL" id="OPB53385.1"/>
    </source>
</evidence>
<dbReference type="EMBL" id="CP014339">
    <property type="protein sequence ID" value="AQX52388.1"/>
    <property type="molecule type" value="Genomic_DNA"/>
</dbReference>
<reference evidence="2 4" key="1">
    <citation type="submission" date="2016-02" db="EMBL/GenBank/DDBJ databases">
        <authorList>
            <person name="Nicholson A.C."/>
            <person name="Humrighouse B.W."/>
            <person name="Loparev V."/>
            <person name="Emery B."/>
            <person name="Graziano J."/>
            <person name="McQuiston J.R."/>
        </authorList>
    </citation>
    <scope>NUCLEOTIDE SEQUENCE [LARGE SCALE GENOMIC DNA]</scope>
    <source>
        <strain evidence="2 4">E6809</strain>
    </source>
</reference>
<dbReference type="EMBL" id="MAHS01000001">
    <property type="protein sequence ID" value="OPB53385.1"/>
    <property type="molecule type" value="Genomic_DNA"/>
</dbReference>
<proteinExistence type="predicted"/>
<dbReference type="AlphaFoldDB" id="A0A1T3D9J6"/>
<evidence type="ECO:0008006" key="5">
    <source>
        <dbReference type="Google" id="ProtNLM"/>
    </source>
</evidence>
<feature type="chain" id="PRO_5014546531" description="DUF2268 domain-containing protein" evidence="1">
    <location>
        <begin position="24"/>
        <end position="432"/>
    </location>
</feature>
<evidence type="ECO:0000313" key="4">
    <source>
        <dbReference type="Proteomes" id="UP000189738"/>
    </source>
</evidence>